<protein>
    <submittedName>
        <fullName evidence="2">6-aminohexanoate hydrolase</fullName>
    </submittedName>
</protein>
<dbReference type="EMBL" id="DMAI01000140">
    <property type="protein sequence ID" value="HAE47567.1"/>
    <property type="molecule type" value="Genomic_DNA"/>
</dbReference>
<dbReference type="AlphaFoldDB" id="A0A3B9IJT0"/>
<dbReference type="GO" id="GO:0016787">
    <property type="term" value="F:hydrolase activity"/>
    <property type="evidence" value="ECO:0007669"/>
    <property type="project" value="UniProtKB-KW"/>
</dbReference>
<dbReference type="PROSITE" id="PS51318">
    <property type="entry name" value="TAT"/>
    <property type="match status" value="1"/>
</dbReference>
<feature type="domain" description="Beta-lactamase-related" evidence="1">
    <location>
        <begin position="52"/>
        <end position="318"/>
    </location>
</feature>
<gene>
    <name evidence="2" type="ORF">DCK97_09125</name>
</gene>
<dbReference type="Gene3D" id="3.40.710.10">
    <property type="entry name" value="DD-peptidase/beta-lactamase superfamily"/>
    <property type="match status" value="1"/>
</dbReference>
<reference evidence="2 3" key="1">
    <citation type="journal article" date="2018" name="Nat. Biotechnol.">
        <title>A standardized bacterial taxonomy based on genome phylogeny substantially revises the tree of life.</title>
        <authorList>
            <person name="Parks D.H."/>
            <person name="Chuvochina M."/>
            <person name="Waite D.W."/>
            <person name="Rinke C."/>
            <person name="Skarshewski A."/>
            <person name="Chaumeil P.A."/>
            <person name="Hugenholtz P."/>
        </authorList>
    </citation>
    <scope>NUCLEOTIDE SEQUENCE [LARGE SCALE GENOMIC DNA]</scope>
    <source>
        <strain evidence="2">UBA8739</strain>
    </source>
</reference>
<dbReference type="InterPro" id="IPR006311">
    <property type="entry name" value="TAT_signal"/>
</dbReference>
<dbReference type="InterPro" id="IPR001466">
    <property type="entry name" value="Beta-lactam-related"/>
</dbReference>
<name>A0A3B9IJT0_9PROT</name>
<dbReference type="PANTHER" id="PTHR43283:SF7">
    <property type="entry name" value="BETA-LACTAMASE-RELATED DOMAIN-CONTAINING PROTEIN"/>
    <property type="match status" value="1"/>
</dbReference>
<sequence length="340" mass="36405">MTGYLPSRRRLITGGLALAAATVIAPRAGRAAAPALARLLDDARRLTGLHTLIVAQAGEVLAERVYRGPPATRPVNVKSLSKSIIALLTGIAIDRGVLTGTGQKVADLLPADLPDDPDPRLDRLTIGHLLSMQAGLERTSGPYYGAWVESRNWVRTALSRPFVAEPGGRMLYSTGNSHLLSAILTRTSGESTLALARDWLGDPLDITIPPWTRDPQGIYMGGNQMALSPRALLAIGEMLRRGGVAADGTRLVSEGWIREMWTPRTTSPFTGDAYGYGWFLRETGARPAVYGWGYGGQLLYLLPGIDMVVVITSDPDTPSGRTGYVDELHGLVAGIVRTAT</sequence>
<evidence type="ECO:0000259" key="1">
    <source>
        <dbReference type="Pfam" id="PF00144"/>
    </source>
</evidence>
<dbReference type="SUPFAM" id="SSF56601">
    <property type="entry name" value="beta-lactamase/transpeptidase-like"/>
    <property type="match status" value="1"/>
</dbReference>
<dbReference type="InterPro" id="IPR012338">
    <property type="entry name" value="Beta-lactam/transpept-like"/>
</dbReference>
<evidence type="ECO:0000313" key="3">
    <source>
        <dbReference type="Proteomes" id="UP000257706"/>
    </source>
</evidence>
<proteinExistence type="predicted"/>
<dbReference type="PANTHER" id="PTHR43283">
    <property type="entry name" value="BETA-LACTAMASE-RELATED"/>
    <property type="match status" value="1"/>
</dbReference>
<keyword evidence="2" id="KW-0378">Hydrolase</keyword>
<dbReference type="InterPro" id="IPR050789">
    <property type="entry name" value="Diverse_Enzym_Activities"/>
</dbReference>
<comment type="caution">
    <text evidence="2">The sequence shown here is derived from an EMBL/GenBank/DDBJ whole genome shotgun (WGS) entry which is preliminary data.</text>
</comment>
<accession>A0A3B9IJT0</accession>
<evidence type="ECO:0000313" key="2">
    <source>
        <dbReference type="EMBL" id="HAE47567.1"/>
    </source>
</evidence>
<organism evidence="2 3">
    <name type="scientific">Tistrella mobilis</name>
    <dbReference type="NCBI Taxonomy" id="171437"/>
    <lineage>
        <taxon>Bacteria</taxon>
        <taxon>Pseudomonadati</taxon>
        <taxon>Pseudomonadota</taxon>
        <taxon>Alphaproteobacteria</taxon>
        <taxon>Geminicoccales</taxon>
        <taxon>Geminicoccaceae</taxon>
        <taxon>Tistrella</taxon>
    </lineage>
</organism>
<dbReference type="Proteomes" id="UP000257706">
    <property type="component" value="Unassembled WGS sequence"/>
</dbReference>
<dbReference type="Pfam" id="PF00144">
    <property type="entry name" value="Beta-lactamase"/>
    <property type="match status" value="1"/>
</dbReference>